<proteinExistence type="predicted"/>
<evidence type="ECO:0000313" key="1">
    <source>
        <dbReference type="EMBL" id="MPN06374.1"/>
    </source>
</evidence>
<reference evidence="1" key="1">
    <citation type="submission" date="2019-08" db="EMBL/GenBank/DDBJ databases">
        <authorList>
            <person name="Kucharzyk K."/>
            <person name="Murdoch R.W."/>
            <person name="Higgins S."/>
            <person name="Loffler F."/>
        </authorList>
    </citation>
    <scope>NUCLEOTIDE SEQUENCE</scope>
</reference>
<comment type="caution">
    <text evidence="1">The sequence shown here is derived from an EMBL/GenBank/DDBJ whole genome shotgun (WGS) entry which is preliminary data.</text>
</comment>
<accession>A0A645F175</accession>
<organism evidence="1">
    <name type="scientific">bioreactor metagenome</name>
    <dbReference type="NCBI Taxonomy" id="1076179"/>
    <lineage>
        <taxon>unclassified sequences</taxon>
        <taxon>metagenomes</taxon>
        <taxon>ecological metagenomes</taxon>
    </lineage>
</organism>
<protein>
    <submittedName>
        <fullName evidence="1">Uncharacterized protein</fullName>
    </submittedName>
</protein>
<gene>
    <name evidence="1" type="ORF">SDC9_153630</name>
</gene>
<name>A0A645F175_9ZZZZ</name>
<dbReference type="EMBL" id="VSSQ01052277">
    <property type="protein sequence ID" value="MPN06374.1"/>
    <property type="molecule type" value="Genomic_DNA"/>
</dbReference>
<dbReference type="AlphaFoldDB" id="A0A645F175"/>
<sequence>MSETEVVKKIAYEVSISKMERVTDENSDNITEIQIGENCTIDSLDINMEDAV</sequence>